<dbReference type="EMBL" id="LXMD01000024">
    <property type="protein sequence ID" value="OCG73577.1"/>
    <property type="molecule type" value="Genomic_DNA"/>
</dbReference>
<keyword evidence="2" id="KW-1185">Reference proteome</keyword>
<reference evidence="1 2" key="1">
    <citation type="submission" date="2016-05" db="EMBL/GenBank/DDBJ databases">
        <authorList>
            <person name="Lavstsen T."/>
            <person name="Jespersen J.S."/>
        </authorList>
    </citation>
    <scope>NUCLEOTIDE SEQUENCE [LARGE SCALE GENOMIC DNA]</scope>
    <source>
        <strain evidence="1 2">YLB-01</strain>
    </source>
</reference>
<protein>
    <submittedName>
        <fullName evidence="1">Uncharacterized protein</fullName>
    </submittedName>
</protein>
<gene>
    <name evidence="1" type="ORF">A7J15_07855</name>
</gene>
<comment type="caution">
    <text evidence="1">The sequence shown here is derived from an EMBL/GenBank/DDBJ whole genome shotgun (WGS) entry which is preliminary data.</text>
</comment>
<dbReference type="RefSeq" id="WP_067026668.1">
    <property type="nucleotide sequence ID" value="NZ_CP038256.1"/>
</dbReference>
<sequence length="362" mass="38527">MATAFDVSTGVPSELRVPSDPDETVSATRYAVEQSATAPPVIAAVSYVTTESSGLSQPPPYLKLTTFSSDGLIIDDGPLDTALTGRGEDTGWTFEPEAAASVSLVDGMLVIVTMSGEQWILAGVDIDSRATVWSHLSETEAGESDPHVATDGQVILNWQSRMQQVDPASGALGWAVDEPSDWGPATATAIVASEYPPGSGMKVDRVRSLSTGAVEYDAFRTVAVDALDGGFSLAYANDSGGYVEGQPAFRSVDPNGQVVFELWPEAAEALEGIRVLAQYDGRVWMRSSGGLDIIDAATGERDPASEERGAVETDTDLIPVLRDETWTLLRTYSELNEWWDGATLIVHPHGPPPLEDLPKNVS</sequence>
<organism evidence="1 2">
    <name type="scientific">Microbacterium sediminis</name>
    <dbReference type="NCBI Taxonomy" id="904291"/>
    <lineage>
        <taxon>Bacteria</taxon>
        <taxon>Bacillati</taxon>
        <taxon>Actinomycetota</taxon>
        <taxon>Actinomycetes</taxon>
        <taxon>Micrococcales</taxon>
        <taxon>Microbacteriaceae</taxon>
        <taxon>Microbacterium</taxon>
    </lineage>
</organism>
<dbReference type="AlphaFoldDB" id="A0A1B9NAG5"/>
<dbReference type="SUPFAM" id="SSF50998">
    <property type="entry name" value="Quinoprotein alcohol dehydrogenase-like"/>
    <property type="match status" value="1"/>
</dbReference>
<dbReference type="STRING" id="904291.A7J15_07855"/>
<dbReference type="Proteomes" id="UP000093355">
    <property type="component" value="Unassembled WGS sequence"/>
</dbReference>
<evidence type="ECO:0000313" key="2">
    <source>
        <dbReference type="Proteomes" id="UP000093355"/>
    </source>
</evidence>
<name>A0A1B9NAG5_9MICO</name>
<evidence type="ECO:0000313" key="1">
    <source>
        <dbReference type="EMBL" id="OCG73577.1"/>
    </source>
</evidence>
<proteinExistence type="predicted"/>
<accession>A0A1B9NAG5</accession>
<dbReference type="InterPro" id="IPR011047">
    <property type="entry name" value="Quinoprotein_ADH-like_sf"/>
</dbReference>